<evidence type="ECO:0000313" key="2">
    <source>
        <dbReference type="Proteomes" id="UP001066276"/>
    </source>
</evidence>
<organism evidence="1 2">
    <name type="scientific">Pleurodeles waltl</name>
    <name type="common">Iberian ribbed newt</name>
    <dbReference type="NCBI Taxonomy" id="8319"/>
    <lineage>
        <taxon>Eukaryota</taxon>
        <taxon>Metazoa</taxon>
        <taxon>Chordata</taxon>
        <taxon>Craniata</taxon>
        <taxon>Vertebrata</taxon>
        <taxon>Euteleostomi</taxon>
        <taxon>Amphibia</taxon>
        <taxon>Batrachia</taxon>
        <taxon>Caudata</taxon>
        <taxon>Salamandroidea</taxon>
        <taxon>Salamandridae</taxon>
        <taxon>Pleurodelinae</taxon>
        <taxon>Pleurodeles</taxon>
    </lineage>
</organism>
<dbReference type="EMBL" id="JANPWB010000005">
    <property type="protein sequence ID" value="KAJ1188305.1"/>
    <property type="molecule type" value="Genomic_DNA"/>
</dbReference>
<reference evidence="1" key="1">
    <citation type="journal article" date="2022" name="bioRxiv">
        <title>Sequencing and chromosome-scale assembly of the giantPleurodeles waltlgenome.</title>
        <authorList>
            <person name="Brown T."/>
            <person name="Elewa A."/>
            <person name="Iarovenko S."/>
            <person name="Subramanian E."/>
            <person name="Araus A.J."/>
            <person name="Petzold A."/>
            <person name="Susuki M."/>
            <person name="Suzuki K.-i.T."/>
            <person name="Hayashi T."/>
            <person name="Toyoda A."/>
            <person name="Oliveira C."/>
            <person name="Osipova E."/>
            <person name="Leigh N.D."/>
            <person name="Simon A."/>
            <person name="Yun M.H."/>
        </authorList>
    </citation>
    <scope>NUCLEOTIDE SEQUENCE</scope>
    <source>
        <strain evidence="1">20211129_DDA</strain>
        <tissue evidence="1">Liver</tissue>
    </source>
</reference>
<protein>
    <submittedName>
        <fullName evidence="1">Uncharacterized protein</fullName>
    </submittedName>
</protein>
<accession>A0AAV7UGY4</accession>
<sequence length="93" mass="10639">MLGGECVYLHTRYIRNLIILGAVKFHAPYTRVVEWVRLSTQFWFSVSYFSEQICFLQRRLSGETGSSALDSVLQGADALRLLGVCDFPFMTRV</sequence>
<dbReference type="AlphaFoldDB" id="A0AAV7UGY4"/>
<dbReference type="Proteomes" id="UP001066276">
    <property type="component" value="Chromosome 3_1"/>
</dbReference>
<name>A0AAV7UGY4_PLEWA</name>
<gene>
    <name evidence="1" type="ORF">NDU88_005066</name>
</gene>
<evidence type="ECO:0000313" key="1">
    <source>
        <dbReference type="EMBL" id="KAJ1188305.1"/>
    </source>
</evidence>
<comment type="caution">
    <text evidence="1">The sequence shown here is derived from an EMBL/GenBank/DDBJ whole genome shotgun (WGS) entry which is preliminary data.</text>
</comment>
<proteinExistence type="predicted"/>
<keyword evidence="2" id="KW-1185">Reference proteome</keyword>